<dbReference type="KEGG" id="gfs:119640701"/>
<dbReference type="Proteomes" id="UP000092443">
    <property type="component" value="Unplaced"/>
</dbReference>
<name>A0A9C5ZA27_9MUSC</name>
<protein>
    <submittedName>
        <fullName evidence="2">Uncharacterized protein LOC119640701 isoform X1</fullName>
    </submittedName>
</protein>
<dbReference type="AlphaFoldDB" id="A0A9C5ZA27"/>
<dbReference type="RefSeq" id="XP_037894818.1">
    <property type="nucleotide sequence ID" value="XM_038038890.1"/>
</dbReference>
<evidence type="ECO:0000313" key="2">
    <source>
        <dbReference type="RefSeq" id="XP_037894818.1"/>
    </source>
</evidence>
<reference evidence="2" key="1">
    <citation type="submission" date="2025-08" db="UniProtKB">
        <authorList>
            <consortium name="RefSeq"/>
        </authorList>
    </citation>
    <scope>IDENTIFICATION</scope>
    <source>
        <tissue evidence="2">Whole body pupa</tissue>
    </source>
</reference>
<evidence type="ECO:0000313" key="1">
    <source>
        <dbReference type="Proteomes" id="UP000092443"/>
    </source>
</evidence>
<dbReference type="GeneID" id="119640701"/>
<keyword evidence="1" id="KW-1185">Reference proteome</keyword>
<organism evidence="1 2">
    <name type="scientific">Glossina fuscipes</name>
    <dbReference type="NCBI Taxonomy" id="7396"/>
    <lineage>
        <taxon>Eukaryota</taxon>
        <taxon>Metazoa</taxon>
        <taxon>Ecdysozoa</taxon>
        <taxon>Arthropoda</taxon>
        <taxon>Hexapoda</taxon>
        <taxon>Insecta</taxon>
        <taxon>Pterygota</taxon>
        <taxon>Neoptera</taxon>
        <taxon>Endopterygota</taxon>
        <taxon>Diptera</taxon>
        <taxon>Brachycera</taxon>
        <taxon>Muscomorpha</taxon>
        <taxon>Hippoboscoidea</taxon>
        <taxon>Glossinidae</taxon>
        <taxon>Glossina</taxon>
    </lineage>
</organism>
<sequence length="109" mass="12796">MITGMMWERCRRRPKPKNHGIYSIVFQTVCDANFAAIDTEAYRFQSGGGIMFHSEYERRLVQNGLELAETKIINIKFPYYFVSDAPFPLRCNLIRSYTRDSTKARRGEF</sequence>
<proteinExistence type="predicted"/>
<accession>A0A9C5ZA27</accession>
<gene>
    <name evidence="2" type="primary">LOC119640701</name>
</gene>